<keyword evidence="2" id="KW-0378">Hydrolase</keyword>
<gene>
    <name evidence="2" type="ORF">H9Y04_10775</name>
</gene>
<dbReference type="InterPro" id="IPR029058">
    <property type="entry name" value="AB_hydrolase_fold"/>
</dbReference>
<feature type="domain" description="AB hydrolase-1" evidence="1">
    <location>
        <begin position="96"/>
        <end position="236"/>
    </location>
</feature>
<evidence type="ECO:0000313" key="3">
    <source>
        <dbReference type="Proteomes" id="UP000642284"/>
    </source>
</evidence>
<dbReference type="GO" id="GO:0016787">
    <property type="term" value="F:hydrolase activity"/>
    <property type="evidence" value="ECO:0007669"/>
    <property type="project" value="UniProtKB-KW"/>
</dbReference>
<accession>A0ABR7SEP2</accession>
<keyword evidence="3" id="KW-1185">Reference proteome</keyword>
<proteinExistence type="predicted"/>
<evidence type="ECO:0000259" key="1">
    <source>
        <dbReference type="Pfam" id="PF00561"/>
    </source>
</evidence>
<dbReference type="PANTHER" id="PTHR43194:SF2">
    <property type="entry name" value="PEROXISOMAL MEMBRANE PROTEIN LPX1"/>
    <property type="match status" value="1"/>
</dbReference>
<reference evidence="2 3" key="1">
    <citation type="submission" date="2020-08" db="EMBL/GenBank/DDBJ databases">
        <title>Genemic of Streptomyces polyaspartic.</title>
        <authorList>
            <person name="Liu W."/>
        </authorList>
    </citation>
    <scope>NUCLEOTIDE SEQUENCE [LARGE SCALE GENOMIC DNA]</scope>
    <source>
        <strain evidence="2 3">TRM66268-LWL</strain>
    </source>
</reference>
<dbReference type="InterPro" id="IPR000073">
    <property type="entry name" value="AB_hydrolase_1"/>
</dbReference>
<dbReference type="InterPro" id="IPR050228">
    <property type="entry name" value="Carboxylesterase_BioH"/>
</dbReference>
<sequence>MREGCSWAVGVAGPVRRAGPSARALGLRPAPGRDPAPAAVPRSCCALRCRCERLACAVRLRDGGVAVRELFVREAGAWIRWLQLNPAAGDAGPARVYVHGLGCSAASDYAEVATTPPLAGRVGLLVDLFGHGYSDRPVDFGYRMREQADAVAAVIEHVGLRDVELIGHSMGGAVAIELAAARPDLIAKLVVAEPNLFPGGGFVSSVIASQEEQAFVAEGFARMVAGEKLPDYVARLRLADALALHRSATALVEGTSPSWGAMLTELSQPRAFVVGERTRPDAETDLMAAAGVPVVDVPDATHNMMIDNPGGFAEAVDLALSAAEPGV</sequence>
<dbReference type="PRINTS" id="PR00111">
    <property type="entry name" value="ABHYDROLASE"/>
</dbReference>
<protein>
    <submittedName>
        <fullName evidence="2">Alpha/beta hydrolase</fullName>
    </submittedName>
</protein>
<dbReference type="Proteomes" id="UP000642284">
    <property type="component" value="Unassembled WGS sequence"/>
</dbReference>
<comment type="caution">
    <text evidence="2">The sequence shown here is derived from an EMBL/GenBank/DDBJ whole genome shotgun (WGS) entry which is preliminary data.</text>
</comment>
<dbReference type="Gene3D" id="3.40.50.1820">
    <property type="entry name" value="alpha/beta hydrolase"/>
    <property type="match status" value="1"/>
</dbReference>
<dbReference type="SUPFAM" id="SSF53474">
    <property type="entry name" value="alpha/beta-Hydrolases"/>
    <property type="match status" value="1"/>
</dbReference>
<organism evidence="2 3">
    <name type="scientific">Streptomyces polyasparticus</name>
    <dbReference type="NCBI Taxonomy" id="2767826"/>
    <lineage>
        <taxon>Bacteria</taxon>
        <taxon>Bacillati</taxon>
        <taxon>Actinomycetota</taxon>
        <taxon>Actinomycetes</taxon>
        <taxon>Kitasatosporales</taxon>
        <taxon>Streptomycetaceae</taxon>
        <taxon>Streptomyces</taxon>
    </lineage>
</organism>
<dbReference type="Pfam" id="PF00561">
    <property type="entry name" value="Abhydrolase_1"/>
    <property type="match status" value="1"/>
</dbReference>
<evidence type="ECO:0000313" key="2">
    <source>
        <dbReference type="EMBL" id="MBC9713052.1"/>
    </source>
</evidence>
<dbReference type="PANTHER" id="PTHR43194">
    <property type="entry name" value="HYDROLASE ALPHA/BETA FOLD FAMILY"/>
    <property type="match status" value="1"/>
</dbReference>
<name>A0ABR7SEP2_9ACTN</name>
<dbReference type="EMBL" id="JACTVJ010000005">
    <property type="protein sequence ID" value="MBC9713052.1"/>
    <property type="molecule type" value="Genomic_DNA"/>
</dbReference>